<dbReference type="Pfam" id="PF00149">
    <property type="entry name" value="Metallophos"/>
    <property type="match status" value="1"/>
</dbReference>
<comment type="caution">
    <text evidence="5">The sequence shown here is derived from an EMBL/GenBank/DDBJ whole genome shotgun (WGS) entry which is preliminary data.</text>
</comment>
<organism evidence="5 6">
    <name type="scientific">Desmospora activa DSM 45169</name>
    <dbReference type="NCBI Taxonomy" id="1121389"/>
    <lineage>
        <taxon>Bacteria</taxon>
        <taxon>Bacillati</taxon>
        <taxon>Bacillota</taxon>
        <taxon>Bacilli</taxon>
        <taxon>Bacillales</taxon>
        <taxon>Thermoactinomycetaceae</taxon>
        <taxon>Desmospora</taxon>
    </lineage>
</organism>
<keyword evidence="2" id="KW-0547">Nucleotide-binding</keyword>
<evidence type="ECO:0000259" key="4">
    <source>
        <dbReference type="Pfam" id="PF02872"/>
    </source>
</evidence>
<dbReference type="InterPro" id="IPR006146">
    <property type="entry name" value="5'-Nucleotdase_CS"/>
</dbReference>
<dbReference type="Pfam" id="PF02872">
    <property type="entry name" value="5_nucleotid_C"/>
    <property type="match status" value="1"/>
</dbReference>
<sequence length="479" mass="54241">MAVSRRTRVHLIHTNDIHSHFEVMPQIHRIVNDLKRECHDQGEACWILDIGDHMDRSAIETEGTGGMANRHVLETSGYDMMTLGNNELLTFSKQELNELFQDASFHVLAANVTDASGEEVDWIQQWILREQEGFCLAFIGVTIPFTEFYQLLGWTVEDPYHILARQVSRLRREADAVVVLSHLGYNHDRRLAAEIPGIDVIMGAHTHHLLEQPERVGDTWIAAAGKFGSHVGHLMLDWDQVSRRLSVSGRTIPVVNISPDKTVLRLIDEDRVKAEQRLSHPIIQLEHDLTIDWFGESSLGNLLADSLLSWVEAECALVNAGQILGNLYAGALTRGHIHQICPHPINPCTMTLPGEIIQKSLEESLLQDVQHKEIRGFGFRGKQLGTMNVAGLDIVYDPNGVPTERIREIRIGGQPLKSERLYRVATIDMFTFGIGYEEIQQGTDLRFYLPEFLRDVMAQHLTIPGVLERAQRRRWHPTG</sequence>
<dbReference type="InterPro" id="IPR036907">
    <property type="entry name" value="5'-Nucleotdase_C_sf"/>
</dbReference>
<dbReference type="GO" id="GO:0008768">
    <property type="term" value="F:UDP-sugar diphosphatase activity"/>
    <property type="evidence" value="ECO:0007669"/>
    <property type="project" value="TreeGrafter"/>
</dbReference>
<keyword evidence="1" id="KW-0732">Signal</keyword>
<dbReference type="EMBL" id="PZZP01000001">
    <property type="protein sequence ID" value="PTM59742.1"/>
    <property type="molecule type" value="Genomic_DNA"/>
</dbReference>
<dbReference type="InterPro" id="IPR006179">
    <property type="entry name" value="5_nucleotidase/apyrase"/>
</dbReference>
<dbReference type="AlphaFoldDB" id="A0A2T4ZD03"/>
<evidence type="ECO:0000256" key="1">
    <source>
        <dbReference type="ARBA" id="ARBA00022729"/>
    </source>
</evidence>
<dbReference type="PROSITE" id="PS00785">
    <property type="entry name" value="5_NUCLEOTIDASE_1"/>
    <property type="match status" value="1"/>
</dbReference>
<evidence type="ECO:0000259" key="3">
    <source>
        <dbReference type="Pfam" id="PF00149"/>
    </source>
</evidence>
<keyword evidence="6" id="KW-1185">Reference proteome</keyword>
<dbReference type="PANTHER" id="PTHR11575">
    <property type="entry name" value="5'-NUCLEOTIDASE-RELATED"/>
    <property type="match status" value="1"/>
</dbReference>
<name>A0A2T4ZD03_9BACL</name>
<protein>
    <submittedName>
        <fullName evidence="5">2',3'-cyclic-nucleotide 2'-phosphodiesterase (5'-nucleotidase family)</fullName>
    </submittedName>
</protein>
<dbReference type="GO" id="GO:0046872">
    <property type="term" value="F:metal ion binding"/>
    <property type="evidence" value="ECO:0007669"/>
    <property type="project" value="InterPro"/>
</dbReference>
<gene>
    <name evidence="5" type="ORF">C8J48_2373</name>
</gene>
<dbReference type="InterPro" id="IPR029052">
    <property type="entry name" value="Metallo-depent_PP-like"/>
</dbReference>
<dbReference type="SUPFAM" id="SSF56300">
    <property type="entry name" value="Metallo-dependent phosphatases"/>
    <property type="match status" value="1"/>
</dbReference>
<accession>A0A2T4ZD03</accession>
<dbReference type="InterPro" id="IPR008334">
    <property type="entry name" value="5'-Nucleotdase_C"/>
</dbReference>
<proteinExistence type="inferred from homology"/>
<dbReference type="Gene3D" id="3.90.780.10">
    <property type="entry name" value="5'-Nucleotidase, C-terminal domain"/>
    <property type="match status" value="1"/>
</dbReference>
<feature type="domain" description="Calcineurin-like phosphoesterase" evidence="3">
    <location>
        <begin position="11"/>
        <end position="208"/>
    </location>
</feature>
<dbReference type="Proteomes" id="UP000241639">
    <property type="component" value="Unassembled WGS sequence"/>
</dbReference>
<dbReference type="OrthoDB" id="9793179at2"/>
<dbReference type="PRINTS" id="PR01607">
    <property type="entry name" value="APYRASEFAMLY"/>
</dbReference>
<comment type="similarity">
    <text evidence="2">Belongs to the 5'-nucleotidase family.</text>
</comment>
<feature type="domain" description="5'-Nucleotidase C-terminal" evidence="4">
    <location>
        <begin position="290"/>
        <end position="429"/>
    </location>
</feature>
<dbReference type="CDD" id="cd00845">
    <property type="entry name" value="MPP_UshA_N_like"/>
    <property type="match status" value="1"/>
</dbReference>
<dbReference type="Gene3D" id="3.60.21.10">
    <property type="match status" value="1"/>
</dbReference>
<dbReference type="PANTHER" id="PTHR11575:SF23">
    <property type="entry name" value="5-NUCLEOTIDASE FAMILY PROTEIN"/>
    <property type="match status" value="1"/>
</dbReference>
<dbReference type="InterPro" id="IPR004843">
    <property type="entry name" value="Calcineurin-like_PHP"/>
</dbReference>
<reference evidence="5 6" key="1">
    <citation type="submission" date="2018-04" db="EMBL/GenBank/DDBJ databases">
        <title>Genomic Encyclopedia of Archaeal and Bacterial Type Strains, Phase II (KMG-II): from individual species to whole genera.</title>
        <authorList>
            <person name="Goeker M."/>
        </authorList>
    </citation>
    <scope>NUCLEOTIDE SEQUENCE [LARGE SCALE GENOMIC DNA]</scope>
    <source>
        <strain evidence="5 6">DSM 45169</strain>
    </source>
</reference>
<evidence type="ECO:0000256" key="2">
    <source>
        <dbReference type="RuleBase" id="RU362119"/>
    </source>
</evidence>
<dbReference type="GO" id="GO:0030288">
    <property type="term" value="C:outer membrane-bounded periplasmic space"/>
    <property type="evidence" value="ECO:0007669"/>
    <property type="project" value="TreeGrafter"/>
</dbReference>
<evidence type="ECO:0000313" key="5">
    <source>
        <dbReference type="EMBL" id="PTM59742.1"/>
    </source>
</evidence>
<dbReference type="GO" id="GO:0009166">
    <property type="term" value="P:nucleotide catabolic process"/>
    <property type="evidence" value="ECO:0007669"/>
    <property type="project" value="InterPro"/>
</dbReference>
<dbReference type="SUPFAM" id="SSF55816">
    <property type="entry name" value="5'-nucleotidase (syn. UDP-sugar hydrolase), C-terminal domain"/>
    <property type="match status" value="1"/>
</dbReference>
<dbReference type="GO" id="GO:0008253">
    <property type="term" value="F:5'-nucleotidase activity"/>
    <property type="evidence" value="ECO:0007669"/>
    <property type="project" value="TreeGrafter"/>
</dbReference>
<dbReference type="GO" id="GO:0000166">
    <property type="term" value="F:nucleotide binding"/>
    <property type="evidence" value="ECO:0007669"/>
    <property type="project" value="UniProtKB-KW"/>
</dbReference>
<keyword evidence="2" id="KW-0378">Hydrolase</keyword>
<evidence type="ECO:0000313" key="6">
    <source>
        <dbReference type="Proteomes" id="UP000241639"/>
    </source>
</evidence>